<feature type="non-terminal residue" evidence="1">
    <location>
        <position position="24"/>
    </location>
</feature>
<dbReference type="AlphaFoldDB" id="A0A0F9FW30"/>
<reference evidence="1" key="1">
    <citation type="journal article" date="2015" name="Nature">
        <title>Complex archaea that bridge the gap between prokaryotes and eukaryotes.</title>
        <authorList>
            <person name="Spang A."/>
            <person name="Saw J.H."/>
            <person name="Jorgensen S.L."/>
            <person name="Zaremba-Niedzwiedzka K."/>
            <person name="Martijn J."/>
            <person name="Lind A.E."/>
            <person name="van Eijk R."/>
            <person name="Schleper C."/>
            <person name="Guy L."/>
            <person name="Ettema T.J."/>
        </authorList>
    </citation>
    <scope>NUCLEOTIDE SEQUENCE</scope>
</reference>
<organism evidence="1">
    <name type="scientific">marine sediment metagenome</name>
    <dbReference type="NCBI Taxonomy" id="412755"/>
    <lineage>
        <taxon>unclassified sequences</taxon>
        <taxon>metagenomes</taxon>
        <taxon>ecological metagenomes</taxon>
    </lineage>
</organism>
<gene>
    <name evidence="1" type="ORF">LCGC14_1984410</name>
</gene>
<evidence type="ECO:0000313" key="1">
    <source>
        <dbReference type="EMBL" id="KKL82476.1"/>
    </source>
</evidence>
<accession>A0A0F9FW30</accession>
<dbReference type="EMBL" id="LAZR01022266">
    <property type="protein sequence ID" value="KKL82476.1"/>
    <property type="molecule type" value="Genomic_DNA"/>
</dbReference>
<protein>
    <submittedName>
        <fullName evidence="1">Uncharacterized protein</fullName>
    </submittedName>
</protein>
<name>A0A0F9FW30_9ZZZZ</name>
<sequence>MALRKRLPIGSLFLLVNARAQTST</sequence>
<proteinExistence type="predicted"/>
<comment type="caution">
    <text evidence="1">The sequence shown here is derived from an EMBL/GenBank/DDBJ whole genome shotgun (WGS) entry which is preliminary data.</text>
</comment>